<dbReference type="HAMAP" id="MF_01974">
    <property type="entry name" value="MetAP_1"/>
    <property type="match status" value="1"/>
</dbReference>
<sequence>MTRLRRRLHGNGRPRLRARQVQERPAPILKNAREIQIMREAGRIVARVHQEFREAIRPGISTWELDELAAATIHSHRAKSSFLGYRGYPANICTSINEELVHGIPSRERVLQEGDIISIDVGVFYRGFVGDSGWTYPVGAIEPEAERLLQVTEESLNAGIQAMRSGGRVLDISAAVQDSVEPSGFHVVREYTGHGVGREMHEGPQVLNYVSDDTDGRVVLRPGLVIAIEPMVQIGTWRTETLKDKWTVISDDHSLSAHFEHTVAVTHRGPEILTRP</sequence>
<feature type="binding site" evidence="6">
    <location>
        <position position="229"/>
    </location>
    <ligand>
        <name>a divalent metal cation</name>
        <dbReference type="ChEBI" id="CHEBI:60240"/>
        <label>2</label>
        <note>catalytic</note>
    </ligand>
</feature>
<proteinExistence type="inferred from homology"/>
<feature type="binding site" evidence="6">
    <location>
        <position position="131"/>
    </location>
    <ligand>
        <name>a divalent metal cation</name>
        <dbReference type="ChEBI" id="CHEBI:60240"/>
        <label>2</label>
        <note>catalytic</note>
    </ligand>
</feature>
<accession>A0A6B0YY27</accession>
<feature type="binding site" evidence="6">
    <location>
        <position position="120"/>
    </location>
    <ligand>
        <name>a divalent metal cation</name>
        <dbReference type="ChEBI" id="CHEBI:60240"/>
        <label>1</label>
    </ligand>
</feature>
<comment type="catalytic activity">
    <reaction evidence="6 7">
        <text>Release of N-terminal amino acids, preferentially methionine, from peptides and arylamides.</text>
        <dbReference type="EC" id="3.4.11.18"/>
    </reaction>
</comment>
<evidence type="ECO:0000256" key="4">
    <source>
        <dbReference type="ARBA" id="ARBA00022723"/>
    </source>
</evidence>
<dbReference type="AlphaFoldDB" id="A0A6B0YY27"/>
<dbReference type="InterPro" id="IPR036005">
    <property type="entry name" value="Creatinase/aminopeptidase-like"/>
</dbReference>
<dbReference type="PANTHER" id="PTHR43330:SF27">
    <property type="entry name" value="METHIONINE AMINOPEPTIDASE"/>
    <property type="match status" value="1"/>
</dbReference>
<keyword evidence="3 6" id="KW-0645">Protease</keyword>
<keyword evidence="4 6" id="KW-0479">Metal-binding</keyword>
<gene>
    <name evidence="6 9" type="primary">map</name>
    <name evidence="9" type="ORF">F4Y42_21205</name>
</gene>
<name>A0A6B0YY27_9CHLR</name>
<feature type="binding site" evidence="6">
    <location>
        <position position="260"/>
    </location>
    <ligand>
        <name>a divalent metal cation</name>
        <dbReference type="ChEBI" id="CHEBI:60240"/>
        <label>1</label>
    </ligand>
</feature>
<dbReference type="InterPro" id="IPR001714">
    <property type="entry name" value="Pept_M24_MAP"/>
</dbReference>
<evidence type="ECO:0000256" key="5">
    <source>
        <dbReference type="ARBA" id="ARBA00022801"/>
    </source>
</evidence>
<dbReference type="Pfam" id="PF00557">
    <property type="entry name" value="Peptidase_M24"/>
    <property type="match status" value="1"/>
</dbReference>
<feature type="binding site" evidence="6">
    <location>
        <position position="131"/>
    </location>
    <ligand>
        <name>a divalent metal cation</name>
        <dbReference type="ChEBI" id="CHEBI:60240"/>
        <label>1</label>
    </ligand>
</feature>
<dbReference type="PROSITE" id="PS00680">
    <property type="entry name" value="MAP_1"/>
    <property type="match status" value="1"/>
</dbReference>
<dbReference type="EMBL" id="VXRG01000182">
    <property type="protein sequence ID" value="MXY95966.1"/>
    <property type="molecule type" value="Genomic_DNA"/>
</dbReference>
<evidence type="ECO:0000256" key="6">
    <source>
        <dbReference type="HAMAP-Rule" id="MF_01974"/>
    </source>
</evidence>
<feature type="binding site" evidence="6">
    <location>
        <position position="102"/>
    </location>
    <ligand>
        <name>substrate</name>
    </ligand>
</feature>
<organism evidence="9">
    <name type="scientific">Caldilineaceae bacterium SB0664_bin_27</name>
    <dbReference type="NCBI Taxonomy" id="2605260"/>
    <lineage>
        <taxon>Bacteria</taxon>
        <taxon>Bacillati</taxon>
        <taxon>Chloroflexota</taxon>
        <taxon>Caldilineae</taxon>
        <taxon>Caldilineales</taxon>
        <taxon>Caldilineaceae</taxon>
    </lineage>
</organism>
<evidence type="ECO:0000256" key="7">
    <source>
        <dbReference type="RuleBase" id="RU003653"/>
    </source>
</evidence>
<dbReference type="InterPro" id="IPR002467">
    <property type="entry name" value="Pept_M24A_MAP1"/>
</dbReference>
<dbReference type="InterPro" id="IPR000994">
    <property type="entry name" value="Pept_M24"/>
</dbReference>
<comment type="caution">
    <text evidence="9">The sequence shown here is derived from an EMBL/GenBank/DDBJ whole genome shotgun (WGS) entry which is preliminary data.</text>
</comment>
<evidence type="ECO:0000256" key="3">
    <source>
        <dbReference type="ARBA" id="ARBA00022670"/>
    </source>
</evidence>
<comment type="function">
    <text evidence="1 6">Removes the N-terminal methionine from nascent proteins. The N-terminal methionine is often cleaved when the second residue in the primary sequence is small and uncharged (Met-Ala-, Cys, Gly, Pro, Ser, Thr, or Val). Requires deformylation of the N(alpha)-formylated initiator methionine before it can be hydrolyzed.</text>
</comment>
<comment type="similarity">
    <text evidence="6">Belongs to the peptidase M24A family. Methionine aminopeptidase type 1 subfamily.</text>
</comment>
<dbReference type="GO" id="GO:0070006">
    <property type="term" value="F:metalloaminopeptidase activity"/>
    <property type="evidence" value="ECO:0007669"/>
    <property type="project" value="UniProtKB-UniRule"/>
</dbReference>
<dbReference type="PRINTS" id="PR00599">
    <property type="entry name" value="MAPEPTIDASE"/>
</dbReference>
<evidence type="ECO:0000313" key="9">
    <source>
        <dbReference type="EMBL" id="MXY95966.1"/>
    </source>
</evidence>
<feature type="binding site" evidence="6">
    <location>
        <position position="201"/>
    </location>
    <ligand>
        <name>substrate</name>
    </ligand>
</feature>
<dbReference type="PANTHER" id="PTHR43330">
    <property type="entry name" value="METHIONINE AMINOPEPTIDASE"/>
    <property type="match status" value="1"/>
</dbReference>
<feature type="domain" description="Peptidase M24" evidence="8">
    <location>
        <begin position="37"/>
        <end position="266"/>
    </location>
</feature>
<evidence type="ECO:0000256" key="2">
    <source>
        <dbReference type="ARBA" id="ARBA00022438"/>
    </source>
</evidence>
<comment type="subunit">
    <text evidence="6">Monomer.</text>
</comment>
<evidence type="ECO:0000259" key="8">
    <source>
        <dbReference type="Pfam" id="PF00557"/>
    </source>
</evidence>
<dbReference type="SUPFAM" id="SSF55920">
    <property type="entry name" value="Creatinase/aminopeptidase"/>
    <property type="match status" value="1"/>
</dbReference>
<dbReference type="NCBIfam" id="TIGR00500">
    <property type="entry name" value="met_pdase_I"/>
    <property type="match status" value="1"/>
</dbReference>
<protein>
    <recommendedName>
        <fullName evidence="6 7">Methionine aminopeptidase</fullName>
        <shortName evidence="6">MAP</shortName>
        <shortName evidence="6">MetAP</shortName>
        <ecNumber evidence="6 7">3.4.11.18</ecNumber>
    </recommendedName>
    <alternativeName>
        <fullName evidence="6">Peptidase M</fullName>
    </alternativeName>
</protein>
<dbReference type="GO" id="GO:0046872">
    <property type="term" value="F:metal ion binding"/>
    <property type="evidence" value="ECO:0007669"/>
    <property type="project" value="UniProtKB-UniRule"/>
</dbReference>
<dbReference type="GO" id="GO:0004239">
    <property type="term" value="F:initiator methionyl aminopeptidase activity"/>
    <property type="evidence" value="ECO:0007669"/>
    <property type="project" value="UniProtKB-UniRule"/>
</dbReference>
<feature type="binding site" evidence="6">
    <location>
        <position position="194"/>
    </location>
    <ligand>
        <name>a divalent metal cation</name>
        <dbReference type="ChEBI" id="CHEBI:60240"/>
        <label>2</label>
        <note>catalytic</note>
    </ligand>
</feature>
<keyword evidence="2 6" id="KW-0031">Aminopeptidase</keyword>
<dbReference type="GO" id="GO:0006508">
    <property type="term" value="P:proteolysis"/>
    <property type="evidence" value="ECO:0007669"/>
    <property type="project" value="UniProtKB-KW"/>
</dbReference>
<keyword evidence="5 6" id="KW-0378">Hydrolase</keyword>
<dbReference type="GO" id="GO:0005829">
    <property type="term" value="C:cytosol"/>
    <property type="evidence" value="ECO:0007669"/>
    <property type="project" value="TreeGrafter"/>
</dbReference>
<dbReference type="EC" id="3.4.11.18" evidence="6 7"/>
<evidence type="ECO:0000256" key="1">
    <source>
        <dbReference type="ARBA" id="ARBA00002521"/>
    </source>
</evidence>
<comment type="cofactor">
    <cofactor evidence="6">
        <name>Co(2+)</name>
        <dbReference type="ChEBI" id="CHEBI:48828"/>
    </cofactor>
    <cofactor evidence="6">
        <name>Zn(2+)</name>
        <dbReference type="ChEBI" id="CHEBI:29105"/>
    </cofactor>
    <cofactor evidence="6">
        <name>Mn(2+)</name>
        <dbReference type="ChEBI" id="CHEBI:29035"/>
    </cofactor>
    <cofactor evidence="6">
        <name>Fe(2+)</name>
        <dbReference type="ChEBI" id="CHEBI:29033"/>
    </cofactor>
    <text evidence="6">Binds 2 divalent metal cations per subunit. Has a high-affinity and a low affinity metal-binding site. The true nature of the physiological cofactor is under debate. The enzyme is active with cobalt, zinc, manganese or divalent iron ions. Most likely, methionine aminopeptidases function as mononuclear Fe(2+)-metalloproteases under physiological conditions, and the catalytically relevant metal-binding site has been assigned to the histidine-containing high-affinity site.</text>
</comment>
<reference evidence="9" key="1">
    <citation type="submission" date="2019-09" db="EMBL/GenBank/DDBJ databases">
        <title>Characterisation of the sponge microbiome using genome-centric metagenomics.</title>
        <authorList>
            <person name="Engelberts J.P."/>
            <person name="Robbins S.J."/>
            <person name="De Goeij J.M."/>
            <person name="Aranda M."/>
            <person name="Bell S.C."/>
            <person name="Webster N.S."/>
        </authorList>
    </citation>
    <scope>NUCLEOTIDE SEQUENCE</scope>
    <source>
        <strain evidence="9">SB0664_bin_27</strain>
    </source>
</reference>
<feature type="binding site" evidence="6">
    <location>
        <position position="260"/>
    </location>
    <ligand>
        <name>a divalent metal cation</name>
        <dbReference type="ChEBI" id="CHEBI:60240"/>
        <label>2</label>
        <note>catalytic</note>
    </ligand>
</feature>
<dbReference type="Gene3D" id="3.90.230.10">
    <property type="entry name" value="Creatinase/methionine aminopeptidase superfamily"/>
    <property type="match status" value="1"/>
</dbReference>
<dbReference type="CDD" id="cd01086">
    <property type="entry name" value="MetAP1"/>
    <property type="match status" value="1"/>
</dbReference>